<dbReference type="GO" id="GO:0000428">
    <property type="term" value="C:DNA-directed RNA polymerase complex"/>
    <property type="evidence" value="ECO:0007669"/>
    <property type="project" value="UniProtKB-KW"/>
</dbReference>
<keyword evidence="1" id="KW-0804">Transcription</keyword>
<dbReference type="PANTHER" id="PTHR39646">
    <property type="entry name" value="RNA POLYMERASE RPB4"/>
    <property type="match status" value="1"/>
</dbReference>
<dbReference type="InterPro" id="IPR044876">
    <property type="entry name" value="HRDC_dom_sf"/>
</dbReference>
<name>A0ABD4Z8D5_9CREN</name>
<comment type="similarity">
    <text evidence="1">Belongs to the eukaryotic RPB4 RNA polymerase subunit family.</text>
</comment>
<accession>A0ABD4Z8D5</accession>
<organism evidence="2 3">
    <name type="scientific">Ignisphaera cupida</name>
    <dbReference type="NCBI Taxonomy" id="3050454"/>
    <lineage>
        <taxon>Archaea</taxon>
        <taxon>Thermoproteota</taxon>
        <taxon>Thermoprotei</taxon>
        <taxon>Desulfurococcales</taxon>
        <taxon>Desulfurococcaceae</taxon>
        <taxon>Ignisphaera</taxon>
    </lineage>
</organism>
<dbReference type="InterPro" id="IPR005574">
    <property type="entry name" value="Rpb4/RPC9"/>
</dbReference>
<gene>
    <name evidence="1" type="primary">rpo4</name>
    <name evidence="1" type="synonym">rpoF</name>
    <name evidence="2" type="ORF">QPL79_09020</name>
</gene>
<keyword evidence="3" id="KW-1185">Reference proteome</keyword>
<dbReference type="Gene3D" id="6.10.140.930">
    <property type="match status" value="1"/>
</dbReference>
<keyword evidence="1" id="KW-0240">DNA-directed RNA polymerase</keyword>
<dbReference type="PANTHER" id="PTHR39646:SF1">
    <property type="entry name" value="DNA-DIRECTED RNA POLYMERASE SUBUNIT RPO4"/>
    <property type="match status" value="1"/>
</dbReference>
<sequence>MSYEIIEYHDIPNSLAKKILEKYVANLRGGVSEIVKVTLEYLDKVEKCDYEKIDYMYNELKKLGFKEVTISMILNIVPKSIDELRTLLVFEEKIPDDDVLKTIIDMILNNCKE</sequence>
<dbReference type="AlphaFoldDB" id="A0ABD4Z8D5"/>
<dbReference type="GO" id="GO:0003899">
    <property type="term" value="F:DNA-directed RNA polymerase activity"/>
    <property type="evidence" value="ECO:0007669"/>
    <property type="project" value="UniProtKB-UniRule"/>
</dbReference>
<evidence type="ECO:0000256" key="1">
    <source>
        <dbReference type="HAMAP-Rule" id="MF_00864"/>
    </source>
</evidence>
<dbReference type="EC" id="2.7.7.6" evidence="1"/>
<comment type="function">
    <text evidence="1">DNA-dependent RNA polymerase (RNAP) catalyzes the transcription of DNA into RNA using the four ribonucleoside triphosphates as substrates. This subunit is less well bound than the others.</text>
</comment>
<proteinExistence type="inferred from homology"/>
<comment type="subunit">
    <text evidence="1">Part of the RNA polymerase complex. Forms a stalk with Rpo7 that extends from the main structure.</text>
</comment>
<keyword evidence="1" id="KW-0808">Transferase</keyword>
<evidence type="ECO:0000313" key="2">
    <source>
        <dbReference type="EMBL" id="MDK6029504.1"/>
    </source>
</evidence>
<dbReference type="RefSeq" id="WP_285274491.1">
    <property type="nucleotide sequence ID" value="NZ_JASNVW010000009.1"/>
</dbReference>
<dbReference type="EMBL" id="JASNVW010000009">
    <property type="protein sequence ID" value="MDK6029504.1"/>
    <property type="molecule type" value="Genomic_DNA"/>
</dbReference>
<keyword evidence="1" id="KW-0548">Nucleotidyltransferase</keyword>
<dbReference type="GO" id="GO:0006351">
    <property type="term" value="P:DNA-templated transcription"/>
    <property type="evidence" value="ECO:0007669"/>
    <property type="project" value="UniProtKB-UniRule"/>
</dbReference>
<dbReference type="InterPro" id="IPR010997">
    <property type="entry name" value="HRDC-like_sf"/>
</dbReference>
<reference evidence="2 3" key="1">
    <citation type="submission" date="2023-05" db="EMBL/GenBank/DDBJ databases">
        <title>A new hyperthermophilic archaea 'Ignisphaera cupida' sp. nov. and description of the family 'Ignisphaeraceae' fam. nov.</title>
        <authorList>
            <person name="Podosokorskaya O.A."/>
            <person name="Elcheninov A.G."/>
            <person name="Klukina A."/>
            <person name="Merkel A.Y."/>
        </authorList>
    </citation>
    <scope>NUCLEOTIDE SEQUENCE [LARGE SCALE GENOMIC DNA]</scope>
    <source>
        <strain evidence="2 3">4213-co</strain>
    </source>
</reference>
<dbReference type="InterPro" id="IPR010924">
    <property type="entry name" value="Rpo4"/>
</dbReference>
<comment type="catalytic activity">
    <reaction evidence="1">
        <text>RNA(n) + a ribonucleoside 5'-triphosphate = RNA(n+1) + diphosphate</text>
        <dbReference type="Rhea" id="RHEA:21248"/>
        <dbReference type="Rhea" id="RHEA-COMP:14527"/>
        <dbReference type="Rhea" id="RHEA-COMP:17342"/>
        <dbReference type="ChEBI" id="CHEBI:33019"/>
        <dbReference type="ChEBI" id="CHEBI:61557"/>
        <dbReference type="ChEBI" id="CHEBI:140395"/>
        <dbReference type="EC" id="2.7.7.6"/>
    </reaction>
</comment>
<dbReference type="Pfam" id="PF03874">
    <property type="entry name" value="RNA_pol_Rpb4"/>
    <property type="match status" value="1"/>
</dbReference>
<comment type="subcellular location">
    <subcellularLocation>
        <location evidence="1">Cytoplasm</location>
    </subcellularLocation>
</comment>
<comment type="caution">
    <text evidence="2">The sequence shown here is derived from an EMBL/GenBank/DDBJ whole genome shotgun (WGS) entry which is preliminary data.</text>
</comment>
<dbReference type="HAMAP" id="MF_00864">
    <property type="entry name" value="RNApol_arch_Rpo4"/>
    <property type="match status" value="1"/>
</dbReference>
<protein>
    <recommendedName>
        <fullName evidence="1">DNA-directed RNA polymerase subunit Rpo4</fullName>
        <ecNumber evidence="1">2.7.7.6</ecNumber>
    </recommendedName>
    <alternativeName>
        <fullName evidence="1">DNA-directed RNA polymerase subunit F</fullName>
    </alternativeName>
</protein>
<dbReference type="GO" id="GO:0005737">
    <property type="term" value="C:cytoplasm"/>
    <property type="evidence" value="ECO:0007669"/>
    <property type="project" value="UniProtKB-SubCell"/>
</dbReference>
<dbReference type="Gene3D" id="1.10.150.80">
    <property type="entry name" value="HRDC domain"/>
    <property type="match status" value="1"/>
</dbReference>
<dbReference type="Proteomes" id="UP001529235">
    <property type="component" value="Unassembled WGS sequence"/>
</dbReference>
<dbReference type="PIRSF" id="PIRSF005053">
    <property type="entry name" value="RNA_pol_F_arch"/>
    <property type="match status" value="1"/>
</dbReference>
<dbReference type="SUPFAM" id="SSF47819">
    <property type="entry name" value="HRDC-like"/>
    <property type="match status" value="1"/>
</dbReference>
<evidence type="ECO:0000313" key="3">
    <source>
        <dbReference type="Proteomes" id="UP001529235"/>
    </source>
</evidence>
<keyword evidence="1" id="KW-0963">Cytoplasm</keyword>